<comment type="caution">
    <text evidence="1">The sequence shown here is derived from an EMBL/GenBank/DDBJ whole genome shotgun (WGS) entry which is preliminary data.</text>
</comment>
<accession>A0ABR2J633</accession>
<name>A0ABR2J633_9PEZI</name>
<dbReference type="EMBL" id="JAPCWZ010000003">
    <property type="protein sequence ID" value="KAK8873243.1"/>
    <property type="molecule type" value="Genomic_DNA"/>
</dbReference>
<sequence length="90" mass="9713">MSGSSCAWVSGCLGAEIGTQSLPRDWTEYLWAGGTTLGSQLAGTIHPVWIMKDATSLYVRLLLSFRPGEEPSRARANMKTIQAGVQKVTN</sequence>
<keyword evidence="2" id="KW-1185">Reference proteome</keyword>
<gene>
    <name evidence="1" type="ORF">PGQ11_003757</name>
</gene>
<proteinExistence type="predicted"/>
<evidence type="ECO:0000313" key="1">
    <source>
        <dbReference type="EMBL" id="KAK8873243.1"/>
    </source>
</evidence>
<protein>
    <submittedName>
        <fullName evidence="1">Uncharacterized protein</fullName>
    </submittedName>
</protein>
<reference evidence="1 2" key="1">
    <citation type="journal article" date="2024" name="IMA Fungus">
        <title>Apiospora arundinis, a panoply of carbohydrate-active enzymes and secondary metabolites.</title>
        <authorList>
            <person name="Sorensen T."/>
            <person name="Petersen C."/>
            <person name="Muurmann A.T."/>
            <person name="Christiansen J.V."/>
            <person name="Brundto M.L."/>
            <person name="Overgaard C.K."/>
            <person name="Boysen A.T."/>
            <person name="Wollenberg R.D."/>
            <person name="Larsen T.O."/>
            <person name="Sorensen J.L."/>
            <person name="Nielsen K.L."/>
            <person name="Sondergaard T.E."/>
        </authorList>
    </citation>
    <scope>NUCLEOTIDE SEQUENCE [LARGE SCALE GENOMIC DNA]</scope>
    <source>
        <strain evidence="1 2">AAU 773</strain>
    </source>
</reference>
<dbReference type="Proteomes" id="UP001390339">
    <property type="component" value="Unassembled WGS sequence"/>
</dbReference>
<evidence type="ECO:0000313" key="2">
    <source>
        <dbReference type="Proteomes" id="UP001390339"/>
    </source>
</evidence>
<organism evidence="1 2">
    <name type="scientific">Apiospora arundinis</name>
    <dbReference type="NCBI Taxonomy" id="335852"/>
    <lineage>
        <taxon>Eukaryota</taxon>
        <taxon>Fungi</taxon>
        <taxon>Dikarya</taxon>
        <taxon>Ascomycota</taxon>
        <taxon>Pezizomycotina</taxon>
        <taxon>Sordariomycetes</taxon>
        <taxon>Xylariomycetidae</taxon>
        <taxon>Amphisphaeriales</taxon>
        <taxon>Apiosporaceae</taxon>
        <taxon>Apiospora</taxon>
    </lineage>
</organism>